<evidence type="ECO:0000256" key="3">
    <source>
        <dbReference type="ARBA" id="ARBA00022964"/>
    </source>
</evidence>
<dbReference type="GO" id="GO:0005506">
    <property type="term" value="F:iron ion binding"/>
    <property type="evidence" value="ECO:0007669"/>
    <property type="project" value="InterPro"/>
</dbReference>
<evidence type="ECO:0000256" key="4">
    <source>
        <dbReference type="ARBA" id="ARBA00023002"/>
    </source>
</evidence>
<evidence type="ECO:0000256" key="2">
    <source>
        <dbReference type="ARBA" id="ARBA00022723"/>
    </source>
</evidence>
<dbReference type="InterPro" id="IPR044862">
    <property type="entry name" value="Pro_4_hyd_alph_FE2OG_OXY"/>
</dbReference>
<dbReference type="PANTHER" id="PTHR10869:SF246">
    <property type="entry name" value="TRANSMEMBRANE PROLYL 4-HYDROXYLASE"/>
    <property type="match status" value="1"/>
</dbReference>
<keyword evidence="2" id="KW-0479">Metal-binding</keyword>
<dbReference type="GO" id="GO:0031418">
    <property type="term" value="F:L-ascorbic acid binding"/>
    <property type="evidence" value="ECO:0007669"/>
    <property type="project" value="InterPro"/>
</dbReference>
<evidence type="ECO:0000256" key="1">
    <source>
        <dbReference type="ARBA" id="ARBA00001961"/>
    </source>
</evidence>
<evidence type="ECO:0000259" key="6">
    <source>
        <dbReference type="SMART" id="SM00702"/>
    </source>
</evidence>
<evidence type="ECO:0000256" key="5">
    <source>
        <dbReference type="ARBA" id="ARBA00023004"/>
    </source>
</evidence>
<feature type="domain" description="Prolyl 4-hydroxylase alpha subunit" evidence="6">
    <location>
        <begin position="43"/>
        <end position="232"/>
    </location>
</feature>
<comment type="cofactor">
    <cofactor evidence="1">
        <name>L-ascorbate</name>
        <dbReference type="ChEBI" id="CHEBI:38290"/>
    </cofactor>
</comment>
<sequence length="238" mass="27591">MINKKLLVILVIVFLFLLLLFKNNDDITESFSEPDIEKLHSNPDIFLIKNFLTNEECDYIINLGDPHIKKSEVCGKGGSQPHKSRTSMTAHIGKKFLRNDNPDKVLLRVLEKASKIGKLPVENVEPIQLVRYFPGQYFNKHYDYLDRRNPIYKKNIEKNGQRQQTIFVYLNEVEDGLGGKTLFPKINKEFQCKKGEALFWNNMVDGKEDTNTLHSGTELKKGVKYGLNIWVREKKYIG</sequence>
<keyword evidence="5" id="KW-0408">Iron</keyword>
<proteinExistence type="predicted"/>
<accession>A0A5B8IP98</accession>
<gene>
    <name evidence="7" type="ORF">1_119</name>
</gene>
<protein>
    <recommendedName>
        <fullName evidence="6">Prolyl 4-hydroxylase alpha subunit domain-containing protein</fullName>
    </recommendedName>
</protein>
<dbReference type="PANTHER" id="PTHR10869">
    <property type="entry name" value="PROLYL 4-HYDROXYLASE ALPHA SUBUNIT"/>
    <property type="match status" value="1"/>
</dbReference>
<evidence type="ECO:0000313" key="7">
    <source>
        <dbReference type="EMBL" id="QDY51734.1"/>
    </source>
</evidence>
<dbReference type="EMBL" id="MK250085">
    <property type="protein sequence ID" value="QDY51734.1"/>
    <property type="molecule type" value="Genomic_DNA"/>
</dbReference>
<reference evidence="7" key="1">
    <citation type="submission" date="2018-11" db="EMBL/GenBank/DDBJ databases">
        <title>A distinct lineage of giant viruses engineers rhodopsin photosystems in predatory marine eukaryotes.</title>
        <authorList>
            <person name="Needham D.M."/>
            <person name="Yoshizawa S."/>
            <person name="Hosaka T."/>
            <person name="Poirier C."/>
            <person name="Choi C.-J."/>
            <person name="Hehenberger E."/>
            <person name="Irwin N.A.T."/>
            <person name="Wilken S."/>
            <person name="Yung C.-M."/>
            <person name="Bachy C."/>
            <person name="Kurihara R."/>
            <person name="Nakajima Y."/>
            <person name="Kojima K."/>
            <person name="Kimura-Someya T."/>
            <person name="Leonard G."/>
            <person name="Malmstrom R.R."/>
            <person name="Mende D."/>
            <person name="Olson D.K."/>
            <person name="Sudo Y."/>
            <person name="Sudek S."/>
            <person name="Richards T.A."/>
            <person name="DeLong E.F."/>
            <person name="Keeling P.J."/>
            <person name="Santoro A.E."/>
            <person name="Shirouzu M."/>
            <person name="Iwasaki W."/>
            <person name="Worden A.Z."/>
        </authorList>
    </citation>
    <scope>NUCLEOTIDE SEQUENCE</scope>
</reference>
<dbReference type="Gene3D" id="2.60.120.620">
    <property type="entry name" value="q2cbj1_9rhob like domain"/>
    <property type="match status" value="1"/>
</dbReference>
<dbReference type="GO" id="GO:0004656">
    <property type="term" value="F:procollagen-proline 4-dioxygenase activity"/>
    <property type="evidence" value="ECO:0007669"/>
    <property type="project" value="TreeGrafter"/>
</dbReference>
<dbReference type="InterPro" id="IPR006620">
    <property type="entry name" value="Pro_4_hyd_alph"/>
</dbReference>
<dbReference type="InterPro" id="IPR045054">
    <property type="entry name" value="P4HA-like"/>
</dbReference>
<dbReference type="Pfam" id="PF13640">
    <property type="entry name" value="2OG-FeII_Oxy_3"/>
    <property type="match status" value="1"/>
</dbReference>
<keyword evidence="4" id="KW-0560">Oxidoreductase</keyword>
<organism evidence="7">
    <name type="scientific">Mimiviridae sp. ChoanoV1</name>
    <dbReference type="NCBI Taxonomy" id="2596887"/>
    <lineage>
        <taxon>Viruses</taxon>
        <taxon>Varidnaviria</taxon>
        <taxon>Bamfordvirae</taxon>
        <taxon>Nucleocytoviricota</taxon>
        <taxon>Megaviricetes</taxon>
        <taxon>Imitervirales</taxon>
        <taxon>Schizomimiviridae</taxon>
    </lineage>
</organism>
<dbReference type="SMART" id="SM00702">
    <property type="entry name" value="P4Hc"/>
    <property type="match status" value="1"/>
</dbReference>
<name>A0A5B8IP98_9VIRU</name>
<keyword evidence="3" id="KW-0223">Dioxygenase</keyword>